<dbReference type="HOGENOM" id="CLU_761746_0_0_1"/>
<dbReference type="PaxDb" id="55529-EKX43177"/>
<reference evidence="4" key="2">
    <citation type="submission" date="2012-11" db="EMBL/GenBank/DDBJ databases">
        <authorList>
            <person name="Kuo A."/>
            <person name="Curtis B.A."/>
            <person name="Tanifuji G."/>
            <person name="Burki F."/>
            <person name="Gruber A."/>
            <person name="Irimia M."/>
            <person name="Maruyama S."/>
            <person name="Arias M.C."/>
            <person name="Ball S.G."/>
            <person name="Gile G.H."/>
            <person name="Hirakawa Y."/>
            <person name="Hopkins J.F."/>
            <person name="Rensing S.A."/>
            <person name="Schmutz J."/>
            <person name="Symeonidi A."/>
            <person name="Elias M."/>
            <person name="Eveleigh R.J."/>
            <person name="Herman E.K."/>
            <person name="Klute M.J."/>
            <person name="Nakayama T."/>
            <person name="Obornik M."/>
            <person name="Reyes-Prieto A."/>
            <person name="Armbrust E.V."/>
            <person name="Aves S.J."/>
            <person name="Beiko R.G."/>
            <person name="Coutinho P."/>
            <person name="Dacks J.B."/>
            <person name="Durnford D.G."/>
            <person name="Fast N.M."/>
            <person name="Green B.R."/>
            <person name="Grisdale C."/>
            <person name="Hempe F."/>
            <person name="Henrissat B."/>
            <person name="Hoppner M.P."/>
            <person name="Ishida K.-I."/>
            <person name="Kim E."/>
            <person name="Koreny L."/>
            <person name="Kroth P.G."/>
            <person name="Liu Y."/>
            <person name="Malik S.-B."/>
            <person name="Maier U.G."/>
            <person name="McRose D."/>
            <person name="Mock T."/>
            <person name="Neilson J.A."/>
            <person name="Onodera N.T."/>
            <person name="Poole A.M."/>
            <person name="Pritham E.J."/>
            <person name="Richards T.A."/>
            <person name="Rocap G."/>
            <person name="Roy S.W."/>
            <person name="Sarai C."/>
            <person name="Schaack S."/>
            <person name="Shirato S."/>
            <person name="Slamovits C.H."/>
            <person name="Spencer D.F."/>
            <person name="Suzuki S."/>
            <person name="Worden A.Z."/>
            <person name="Zauner S."/>
            <person name="Barry K."/>
            <person name="Bell C."/>
            <person name="Bharti A.K."/>
            <person name="Crow J.A."/>
            <person name="Grimwood J."/>
            <person name="Kramer R."/>
            <person name="Lindquist E."/>
            <person name="Lucas S."/>
            <person name="Salamov A."/>
            <person name="McFadden G.I."/>
            <person name="Lane C.E."/>
            <person name="Keeling P.J."/>
            <person name="Gray M.W."/>
            <person name="Grigoriev I.V."/>
            <person name="Archibald J.M."/>
        </authorList>
    </citation>
    <scope>NUCLEOTIDE SEQUENCE</scope>
    <source>
        <strain evidence="4">CCMP2712</strain>
    </source>
</reference>
<reference evidence="3" key="3">
    <citation type="submission" date="2015-06" db="UniProtKB">
        <authorList>
            <consortium name="EnsemblProtists"/>
        </authorList>
    </citation>
    <scope>IDENTIFICATION</scope>
</reference>
<evidence type="ECO:0000256" key="1">
    <source>
        <dbReference type="ARBA" id="ARBA00022679"/>
    </source>
</evidence>
<organism evidence="2">
    <name type="scientific">Guillardia theta (strain CCMP2712)</name>
    <name type="common">Cryptophyte</name>
    <dbReference type="NCBI Taxonomy" id="905079"/>
    <lineage>
        <taxon>Eukaryota</taxon>
        <taxon>Cryptophyceae</taxon>
        <taxon>Pyrenomonadales</taxon>
        <taxon>Geminigeraceae</taxon>
        <taxon>Guillardia</taxon>
    </lineage>
</organism>
<dbReference type="GO" id="GO:0016020">
    <property type="term" value="C:membrane"/>
    <property type="evidence" value="ECO:0007669"/>
    <property type="project" value="GOC"/>
</dbReference>
<dbReference type="Pfam" id="PF04488">
    <property type="entry name" value="Gly_transf_sug"/>
    <property type="match status" value="1"/>
</dbReference>
<dbReference type="RefSeq" id="XP_005830157.1">
    <property type="nucleotide sequence ID" value="XM_005830100.1"/>
</dbReference>
<dbReference type="KEGG" id="gtt:GUITHDRAFT_110904"/>
<dbReference type="STRING" id="905079.L1J4C0"/>
<gene>
    <name evidence="2" type="ORF">GUITHDRAFT_110904</name>
</gene>
<dbReference type="GO" id="GO:0051999">
    <property type="term" value="P:mannosyl-inositol phosphorylceramide biosynthetic process"/>
    <property type="evidence" value="ECO:0007669"/>
    <property type="project" value="TreeGrafter"/>
</dbReference>
<dbReference type="InterPro" id="IPR029044">
    <property type="entry name" value="Nucleotide-diphossugar_trans"/>
</dbReference>
<evidence type="ECO:0000313" key="4">
    <source>
        <dbReference type="Proteomes" id="UP000011087"/>
    </source>
</evidence>
<dbReference type="Gene3D" id="3.90.550.20">
    <property type="match status" value="1"/>
</dbReference>
<sequence length="364" mass="41687">MMQNQDGVGKCSSAMRGRSRSWDDEDSIEVFDELRIWRGEVEGSRDLRYGVWGSDDSEWIQSCIERYSENFVPRFRGTGNKSEGCEERIPRIIHHIWIGGKLPGKFQSLRDEWILLHPAQEGWKHYLWDDESIAQEFSSNPMDSAGSYASASNYGEKSDILRLEVLNRFGGVYVDVDFKCIRSFHDILGLSNVGHIEVNNGLIGSAPQHPLLKVLPLWHLVPSTSMPSDRLLCALSSGNETICKTGTKFVNSFKLDRQTGPGYFTRMMISAWKEKLHKPHGVDDLEWIVLPVRYFYSLPNNHGDFEKNWQTIDLKTVQLNHHLYHMTAHRRTITLMSMLFICGHTLGRATPAPRTKSMSKTNKK</sequence>
<dbReference type="InterPro" id="IPR051706">
    <property type="entry name" value="Glycosyltransferase_domain"/>
</dbReference>
<accession>L1J4C0</accession>
<dbReference type="SUPFAM" id="SSF53448">
    <property type="entry name" value="Nucleotide-diphospho-sugar transferases"/>
    <property type="match status" value="1"/>
</dbReference>
<evidence type="ECO:0008006" key="5">
    <source>
        <dbReference type="Google" id="ProtNLM"/>
    </source>
</evidence>
<keyword evidence="1" id="KW-0808">Transferase</keyword>
<dbReference type="AlphaFoldDB" id="L1J4C0"/>
<dbReference type="Proteomes" id="UP000011087">
    <property type="component" value="Unassembled WGS sequence"/>
</dbReference>
<dbReference type="EMBL" id="JH993012">
    <property type="protein sequence ID" value="EKX43177.1"/>
    <property type="molecule type" value="Genomic_DNA"/>
</dbReference>
<dbReference type="GeneID" id="17299799"/>
<dbReference type="PANTHER" id="PTHR32385">
    <property type="entry name" value="MANNOSYL PHOSPHORYLINOSITOL CERAMIDE SYNTHASE"/>
    <property type="match status" value="1"/>
</dbReference>
<proteinExistence type="predicted"/>
<evidence type="ECO:0000313" key="3">
    <source>
        <dbReference type="EnsemblProtists" id="EKX43177"/>
    </source>
</evidence>
<protein>
    <recommendedName>
        <fullName evidence="5">Alpha 1,4-glycosyltransferase domain-containing protein</fullName>
    </recommendedName>
</protein>
<dbReference type="OrthoDB" id="3647at2759"/>
<reference evidence="2 4" key="1">
    <citation type="journal article" date="2012" name="Nature">
        <title>Algal genomes reveal evolutionary mosaicism and the fate of nucleomorphs.</title>
        <authorList>
            <consortium name="DOE Joint Genome Institute"/>
            <person name="Curtis B.A."/>
            <person name="Tanifuji G."/>
            <person name="Burki F."/>
            <person name="Gruber A."/>
            <person name="Irimia M."/>
            <person name="Maruyama S."/>
            <person name="Arias M.C."/>
            <person name="Ball S.G."/>
            <person name="Gile G.H."/>
            <person name="Hirakawa Y."/>
            <person name="Hopkins J.F."/>
            <person name="Kuo A."/>
            <person name="Rensing S.A."/>
            <person name="Schmutz J."/>
            <person name="Symeonidi A."/>
            <person name="Elias M."/>
            <person name="Eveleigh R.J."/>
            <person name="Herman E.K."/>
            <person name="Klute M.J."/>
            <person name="Nakayama T."/>
            <person name="Obornik M."/>
            <person name="Reyes-Prieto A."/>
            <person name="Armbrust E.V."/>
            <person name="Aves S.J."/>
            <person name="Beiko R.G."/>
            <person name="Coutinho P."/>
            <person name="Dacks J.B."/>
            <person name="Durnford D.G."/>
            <person name="Fast N.M."/>
            <person name="Green B.R."/>
            <person name="Grisdale C.J."/>
            <person name="Hempel F."/>
            <person name="Henrissat B."/>
            <person name="Hoppner M.P."/>
            <person name="Ishida K."/>
            <person name="Kim E."/>
            <person name="Koreny L."/>
            <person name="Kroth P.G."/>
            <person name="Liu Y."/>
            <person name="Malik S.B."/>
            <person name="Maier U.G."/>
            <person name="McRose D."/>
            <person name="Mock T."/>
            <person name="Neilson J.A."/>
            <person name="Onodera N.T."/>
            <person name="Poole A.M."/>
            <person name="Pritham E.J."/>
            <person name="Richards T.A."/>
            <person name="Rocap G."/>
            <person name="Roy S.W."/>
            <person name="Sarai C."/>
            <person name="Schaack S."/>
            <person name="Shirato S."/>
            <person name="Slamovits C.H."/>
            <person name="Spencer D.F."/>
            <person name="Suzuki S."/>
            <person name="Worden A.Z."/>
            <person name="Zauner S."/>
            <person name="Barry K."/>
            <person name="Bell C."/>
            <person name="Bharti A.K."/>
            <person name="Crow J.A."/>
            <person name="Grimwood J."/>
            <person name="Kramer R."/>
            <person name="Lindquist E."/>
            <person name="Lucas S."/>
            <person name="Salamov A."/>
            <person name="McFadden G.I."/>
            <person name="Lane C.E."/>
            <person name="Keeling P.J."/>
            <person name="Gray M.W."/>
            <person name="Grigoriev I.V."/>
            <person name="Archibald J.M."/>
        </authorList>
    </citation>
    <scope>NUCLEOTIDE SEQUENCE</scope>
    <source>
        <strain evidence="2 4">CCMP2712</strain>
    </source>
</reference>
<dbReference type="PANTHER" id="PTHR32385:SF15">
    <property type="entry name" value="INOSITOL PHOSPHOCERAMIDE MANNOSYLTRANSFERASE 1"/>
    <property type="match status" value="1"/>
</dbReference>
<name>L1J4C0_GUITC</name>
<evidence type="ECO:0000313" key="2">
    <source>
        <dbReference type="EMBL" id="EKX43177.1"/>
    </source>
</evidence>
<dbReference type="InterPro" id="IPR007577">
    <property type="entry name" value="GlycoTrfase_DXD_sugar-bd_CS"/>
</dbReference>
<dbReference type="EnsemblProtists" id="EKX43177">
    <property type="protein sequence ID" value="EKX43177"/>
    <property type="gene ID" value="GUITHDRAFT_110904"/>
</dbReference>
<dbReference type="OMA" id="HYFERRS"/>
<dbReference type="eggNOG" id="ENOG502S4FC">
    <property type="taxonomic scope" value="Eukaryota"/>
</dbReference>
<dbReference type="GO" id="GO:0000030">
    <property type="term" value="F:mannosyltransferase activity"/>
    <property type="evidence" value="ECO:0007669"/>
    <property type="project" value="TreeGrafter"/>
</dbReference>
<keyword evidence="4" id="KW-1185">Reference proteome</keyword>